<dbReference type="SMART" id="SM00719">
    <property type="entry name" value="Plus3"/>
    <property type="match status" value="1"/>
</dbReference>
<protein>
    <submittedName>
        <fullName evidence="4">Uncharacterized protein At5g08430-like isoform X1</fullName>
    </submittedName>
    <submittedName>
        <fullName evidence="3">Uncharacterized protein At5g08430-like isoform X3</fullName>
    </submittedName>
</protein>
<dbReference type="InterPro" id="IPR003121">
    <property type="entry name" value="SWIB_MDM2_domain"/>
</dbReference>
<dbReference type="PROSITE" id="PS51360">
    <property type="entry name" value="PLUS3"/>
    <property type="match status" value="1"/>
</dbReference>
<dbReference type="InterPro" id="IPR004343">
    <property type="entry name" value="Plus-3_dom"/>
</dbReference>
<dbReference type="Pfam" id="PF03126">
    <property type="entry name" value="Plus-3"/>
    <property type="match status" value="1"/>
</dbReference>
<organism evidence="3">
    <name type="scientific">Rhizophora mucronata</name>
    <name type="common">Asiatic mangrove</name>
    <dbReference type="NCBI Taxonomy" id="61149"/>
    <lineage>
        <taxon>Eukaryota</taxon>
        <taxon>Viridiplantae</taxon>
        <taxon>Streptophyta</taxon>
        <taxon>Embryophyta</taxon>
        <taxon>Tracheophyta</taxon>
        <taxon>Spermatophyta</taxon>
        <taxon>Magnoliopsida</taxon>
        <taxon>eudicotyledons</taxon>
        <taxon>Gunneridae</taxon>
        <taxon>Pentapetalae</taxon>
        <taxon>rosids</taxon>
        <taxon>fabids</taxon>
        <taxon>Malpighiales</taxon>
        <taxon>Rhizophoraceae</taxon>
        <taxon>Rhizophora</taxon>
    </lineage>
</organism>
<sequence>MGKKKGSKELKFIGWGSKPLIEFLRSLGQDTSKELSQYEIDSIISSYIRKRNLSDPKNRKKVVCDESLYSIFRRKSLDKNKIYSLLEAHLVMNLDISEDDENGDEHESNLHDTDDQTMSTSKKRRLVCSNEKSQMIERDSNVQASCFASIVAQNIKLIYLRRSLVEELLDDTDNFSAKVEGSFVKVKMGCRDFIRKNSHQLLQVTGVKQISTTGENKSETVLSLFNTATEVSISMLSDSDLSEEEIEDLRQSVEIGLLPKFTVMELEQKARSLHEDITKHWIKKELTRLQNCIDFANEKGWRREMYEYMEQRQLLKKPSEQERLLQQLPRVIAEASGHKTD</sequence>
<dbReference type="GO" id="GO:0003677">
    <property type="term" value="F:DNA binding"/>
    <property type="evidence" value="ECO:0007669"/>
    <property type="project" value="InterPro"/>
</dbReference>
<dbReference type="InterPro" id="IPR058668">
    <property type="entry name" value="NERD_dom"/>
</dbReference>
<dbReference type="AlphaFoldDB" id="A0A2P2KTV3"/>
<feature type="domain" description="DM2" evidence="2">
    <location>
        <begin position="9"/>
        <end position="92"/>
    </location>
</feature>
<dbReference type="EMBL" id="GGEC01028678">
    <property type="protein sequence ID" value="MBX09162.1"/>
    <property type="molecule type" value="Transcribed_RNA"/>
</dbReference>
<evidence type="ECO:0000259" key="1">
    <source>
        <dbReference type="PROSITE" id="PS51360"/>
    </source>
</evidence>
<dbReference type="SUPFAM" id="SSF159042">
    <property type="entry name" value="Plus3-like"/>
    <property type="match status" value="1"/>
</dbReference>
<dbReference type="SUPFAM" id="SSF47592">
    <property type="entry name" value="SWIB/MDM2 domain"/>
    <property type="match status" value="1"/>
</dbReference>
<dbReference type="InterPro" id="IPR036885">
    <property type="entry name" value="SWIB_MDM2_dom_sf"/>
</dbReference>
<accession>A0A2P2KTV3</accession>
<feature type="domain" description="Plus3" evidence="1">
    <location>
        <begin position="149"/>
        <end position="278"/>
    </location>
</feature>
<dbReference type="PANTHER" id="PTHR46851:SF22">
    <property type="entry name" value="ZINC ION BINDING _ DNA BINDING PROTEIN"/>
    <property type="match status" value="1"/>
</dbReference>
<dbReference type="Gene3D" id="3.90.70.200">
    <property type="entry name" value="Plus-3 domain"/>
    <property type="match status" value="1"/>
</dbReference>
<dbReference type="Pfam" id="PF25980">
    <property type="entry name" value="NERD_plant"/>
    <property type="match status" value="1"/>
</dbReference>
<dbReference type="PANTHER" id="PTHR46851">
    <property type="entry name" value="OS01G0884500 PROTEIN"/>
    <property type="match status" value="1"/>
</dbReference>
<dbReference type="InterPro" id="IPR036128">
    <property type="entry name" value="Plus3-like_sf"/>
</dbReference>
<name>A0A2P2KTV3_RHIMU</name>
<evidence type="ECO:0000259" key="2">
    <source>
        <dbReference type="PROSITE" id="PS51925"/>
    </source>
</evidence>
<dbReference type="Pfam" id="PF02201">
    <property type="entry name" value="SWIB"/>
    <property type="match status" value="1"/>
</dbReference>
<dbReference type="PROSITE" id="PS51925">
    <property type="entry name" value="SWIB_MDM2"/>
    <property type="match status" value="1"/>
</dbReference>
<evidence type="ECO:0000313" key="3">
    <source>
        <dbReference type="EMBL" id="MBX09159.1"/>
    </source>
</evidence>
<dbReference type="InterPro" id="IPR045894">
    <property type="entry name" value="At5g08430-like"/>
</dbReference>
<dbReference type="Gene3D" id="1.10.245.10">
    <property type="entry name" value="SWIB/MDM2 domain"/>
    <property type="match status" value="1"/>
</dbReference>
<proteinExistence type="predicted"/>
<dbReference type="EMBL" id="GGEC01028675">
    <property type="protein sequence ID" value="MBX09159.1"/>
    <property type="molecule type" value="Transcribed_RNA"/>
</dbReference>
<evidence type="ECO:0000313" key="4">
    <source>
        <dbReference type="EMBL" id="MBX09162.1"/>
    </source>
</evidence>
<dbReference type="CDD" id="cd10567">
    <property type="entry name" value="SWIB-MDM2_like"/>
    <property type="match status" value="1"/>
</dbReference>
<reference evidence="3" key="1">
    <citation type="submission" date="2018-02" db="EMBL/GenBank/DDBJ databases">
        <title>Rhizophora mucronata_Transcriptome.</title>
        <authorList>
            <person name="Meera S.P."/>
            <person name="Sreeshan A."/>
            <person name="Augustine A."/>
        </authorList>
    </citation>
    <scope>NUCLEOTIDE SEQUENCE</scope>
    <source>
        <tissue evidence="3">Leaf</tissue>
    </source>
</reference>